<protein>
    <submittedName>
        <fullName evidence="1">Uncharacterized protein</fullName>
    </submittedName>
</protein>
<gene>
    <name evidence="1" type="ORF">ACFFK0_01635</name>
</gene>
<reference evidence="1 2" key="1">
    <citation type="submission" date="2024-09" db="EMBL/GenBank/DDBJ databases">
        <authorList>
            <person name="Sun Q."/>
            <person name="Mori K."/>
        </authorList>
    </citation>
    <scope>NUCLEOTIDE SEQUENCE [LARGE SCALE GENOMIC DNA]</scope>
    <source>
        <strain evidence="1 2">CCM 7759</strain>
    </source>
</reference>
<name>A0ABV6DEV0_9BACL</name>
<dbReference type="RefSeq" id="WP_377467986.1">
    <property type="nucleotide sequence ID" value="NZ_JBHLWN010000012.1"/>
</dbReference>
<organism evidence="1 2">
    <name type="scientific">Paenibacillus chartarius</name>
    <dbReference type="NCBI Taxonomy" id="747481"/>
    <lineage>
        <taxon>Bacteria</taxon>
        <taxon>Bacillati</taxon>
        <taxon>Bacillota</taxon>
        <taxon>Bacilli</taxon>
        <taxon>Bacillales</taxon>
        <taxon>Paenibacillaceae</taxon>
        <taxon>Paenibacillus</taxon>
    </lineage>
</organism>
<proteinExistence type="predicted"/>
<comment type="caution">
    <text evidence="1">The sequence shown here is derived from an EMBL/GenBank/DDBJ whole genome shotgun (WGS) entry which is preliminary data.</text>
</comment>
<dbReference type="Proteomes" id="UP001589776">
    <property type="component" value="Unassembled WGS sequence"/>
</dbReference>
<accession>A0ABV6DEV0</accession>
<keyword evidence="2" id="KW-1185">Reference proteome</keyword>
<sequence length="88" mass="10233">MWKNEKATTEQLHQATGVPIDTIEQFLKQERLRIRSFVNLTYRCERCGRGIREARICLHCAHEFKQAFQPEKRAEPAAAAGIGFRSRM</sequence>
<evidence type="ECO:0000313" key="1">
    <source>
        <dbReference type="EMBL" id="MFC0211158.1"/>
    </source>
</evidence>
<dbReference type="EMBL" id="JBHLWN010000012">
    <property type="protein sequence ID" value="MFC0211158.1"/>
    <property type="molecule type" value="Genomic_DNA"/>
</dbReference>
<evidence type="ECO:0000313" key="2">
    <source>
        <dbReference type="Proteomes" id="UP001589776"/>
    </source>
</evidence>